<dbReference type="Proteomes" id="UP000190037">
    <property type="component" value="Unassembled WGS sequence"/>
</dbReference>
<protein>
    <submittedName>
        <fullName evidence="4">GNAT family N-acetyltransferase</fullName>
    </submittedName>
</protein>
<evidence type="ECO:0000259" key="3">
    <source>
        <dbReference type="PROSITE" id="PS51186"/>
    </source>
</evidence>
<dbReference type="STRING" id="159449.B4N89_28470"/>
<evidence type="ECO:0000313" key="4">
    <source>
        <dbReference type="EMBL" id="OPC84342.1"/>
    </source>
</evidence>
<sequence length="158" mass="17541">MGQNVGIGTADVSDAEQILKLQYLCYQGEAALYNDYGIEPLTQSLESLRAEFETHTVLVARLGEEVVGSVRGTIDDGVARIGKLIVHPRLQRHMLGTRLLRAIEAKLADAAEYELFTGHRSENNLRLYERLGYVSGRIEKVSPRLSLVYLRKTAVLAA</sequence>
<dbReference type="PANTHER" id="PTHR43877:SF2">
    <property type="entry name" value="AMINOALKYLPHOSPHONATE N-ACETYLTRANSFERASE-RELATED"/>
    <property type="match status" value="1"/>
</dbReference>
<evidence type="ECO:0000313" key="5">
    <source>
        <dbReference type="Proteomes" id="UP000190037"/>
    </source>
</evidence>
<keyword evidence="1 4" id="KW-0808">Transferase</keyword>
<keyword evidence="2" id="KW-0012">Acyltransferase</keyword>
<dbReference type="RefSeq" id="WP_078978635.1">
    <property type="nucleotide sequence ID" value="NZ_MWQN01000001.1"/>
</dbReference>
<dbReference type="AlphaFoldDB" id="A0A1T3P5S5"/>
<dbReference type="InterPro" id="IPR016181">
    <property type="entry name" value="Acyl_CoA_acyltransferase"/>
</dbReference>
<dbReference type="Gene3D" id="3.40.630.30">
    <property type="match status" value="1"/>
</dbReference>
<dbReference type="SUPFAM" id="SSF55729">
    <property type="entry name" value="Acyl-CoA N-acyltransferases (Nat)"/>
    <property type="match status" value="1"/>
</dbReference>
<dbReference type="EMBL" id="MWQN01000001">
    <property type="protein sequence ID" value="OPC84342.1"/>
    <property type="molecule type" value="Genomic_DNA"/>
</dbReference>
<dbReference type="InterPro" id="IPR000182">
    <property type="entry name" value="GNAT_dom"/>
</dbReference>
<dbReference type="CDD" id="cd04301">
    <property type="entry name" value="NAT_SF"/>
    <property type="match status" value="1"/>
</dbReference>
<dbReference type="PANTHER" id="PTHR43877">
    <property type="entry name" value="AMINOALKYLPHOSPHONATE N-ACETYLTRANSFERASE-RELATED-RELATED"/>
    <property type="match status" value="1"/>
</dbReference>
<dbReference type="GO" id="GO:0016747">
    <property type="term" value="F:acyltransferase activity, transferring groups other than amino-acyl groups"/>
    <property type="evidence" value="ECO:0007669"/>
    <property type="project" value="InterPro"/>
</dbReference>
<evidence type="ECO:0000256" key="2">
    <source>
        <dbReference type="ARBA" id="ARBA00023315"/>
    </source>
</evidence>
<evidence type="ECO:0000256" key="1">
    <source>
        <dbReference type="ARBA" id="ARBA00022679"/>
    </source>
</evidence>
<dbReference type="InterPro" id="IPR050832">
    <property type="entry name" value="Bact_Acetyltransf"/>
</dbReference>
<feature type="domain" description="N-acetyltransferase" evidence="3">
    <location>
        <begin position="5"/>
        <end position="155"/>
    </location>
</feature>
<proteinExistence type="predicted"/>
<dbReference type="Pfam" id="PF00583">
    <property type="entry name" value="Acetyltransf_1"/>
    <property type="match status" value="1"/>
</dbReference>
<keyword evidence="5" id="KW-1185">Reference proteome</keyword>
<organism evidence="4 5">
    <name type="scientific">Embleya scabrispora</name>
    <dbReference type="NCBI Taxonomy" id="159449"/>
    <lineage>
        <taxon>Bacteria</taxon>
        <taxon>Bacillati</taxon>
        <taxon>Actinomycetota</taxon>
        <taxon>Actinomycetes</taxon>
        <taxon>Kitasatosporales</taxon>
        <taxon>Streptomycetaceae</taxon>
        <taxon>Embleya</taxon>
    </lineage>
</organism>
<accession>A0A1T3P5S5</accession>
<dbReference type="OrthoDB" id="4322031at2"/>
<comment type="caution">
    <text evidence="4">The sequence shown here is derived from an EMBL/GenBank/DDBJ whole genome shotgun (WGS) entry which is preliminary data.</text>
</comment>
<name>A0A1T3P5S5_9ACTN</name>
<dbReference type="PROSITE" id="PS51186">
    <property type="entry name" value="GNAT"/>
    <property type="match status" value="1"/>
</dbReference>
<gene>
    <name evidence="4" type="ORF">B4N89_28470</name>
</gene>
<reference evidence="4 5" key="1">
    <citation type="submission" date="2017-03" db="EMBL/GenBank/DDBJ databases">
        <title>Draft genome sequence of Streptomyces scabrisporus NF3, endophyte isolated from Amphipterygium adstringens.</title>
        <authorList>
            <person name="Vazquez M."/>
            <person name="Ceapa C.D."/>
            <person name="Rodriguez Luna D."/>
            <person name="Sanchez Esquivel S."/>
        </authorList>
    </citation>
    <scope>NUCLEOTIDE SEQUENCE [LARGE SCALE GENOMIC DNA]</scope>
    <source>
        <strain evidence="4 5">NF3</strain>
    </source>
</reference>
<dbReference type="eggNOG" id="COG0456">
    <property type="taxonomic scope" value="Bacteria"/>
</dbReference>